<evidence type="ECO:0000256" key="3">
    <source>
        <dbReference type="ARBA" id="ARBA00022917"/>
    </source>
</evidence>
<feature type="compositionally biased region" description="Acidic residues" evidence="6">
    <location>
        <begin position="114"/>
        <end position="123"/>
    </location>
</feature>
<evidence type="ECO:0000313" key="8">
    <source>
        <dbReference type="Proteomes" id="UP000078559"/>
    </source>
</evidence>
<dbReference type="EMBL" id="CM003101">
    <property type="protein sequence ID" value="KUI68906.1"/>
    <property type="molecule type" value="Genomic_DNA"/>
</dbReference>
<sequence>MPGNWDDEEASDASSSPEETTKVVVAGRRKFDDEEDEDEVRFQLPNIAQPSPAQPGSVLDSWDAAEDSEVEREKAKKAEEAKAKAEAEAKASKKSKAQRMQEKIAERQRQKEEGDSDYEEETEAEKRARLAQAQKEADLKHAEDLFGAVGGVPASRKATIKGSVVPDPKNPDNLIDLSAMPLFDPKTKAQFEQLREVIGPIISGNYKKAHYSLFLVEFAKQLAKDMPSDQIKKVASALTTLSNEKMKEEKAQEKGGKKSKAAKTKTTLAISRPSVTDTTAYGEETFGDDDFM</sequence>
<feature type="region of interest" description="Disordered" evidence="6">
    <location>
        <begin position="244"/>
        <end position="269"/>
    </location>
</feature>
<comment type="similarity">
    <text evidence="5">Belongs to the eIF-3 subunit J family.</text>
</comment>
<evidence type="ECO:0000256" key="1">
    <source>
        <dbReference type="ARBA" id="ARBA00022490"/>
    </source>
</evidence>
<dbReference type="Proteomes" id="UP000078559">
    <property type="component" value="Chromosome 4"/>
</dbReference>
<dbReference type="SMR" id="A0A194VXD8"/>
<dbReference type="InterPro" id="IPR023194">
    <property type="entry name" value="eIF3-like_dom_sf"/>
</dbReference>
<accession>A0A194VXD8</accession>
<evidence type="ECO:0000313" key="7">
    <source>
        <dbReference type="EMBL" id="KUI68906.1"/>
    </source>
</evidence>
<dbReference type="GO" id="GO:0016282">
    <property type="term" value="C:eukaryotic 43S preinitiation complex"/>
    <property type="evidence" value="ECO:0007669"/>
    <property type="project" value="UniProtKB-UniRule"/>
</dbReference>
<dbReference type="GO" id="GO:0033290">
    <property type="term" value="C:eukaryotic 48S preinitiation complex"/>
    <property type="evidence" value="ECO:0007669"/>
    <property type="project" value="UniProtKB-UniRule"/>
</dbReference>
<evidence type="ECO:0000256" key="4">
    <source>
        <dbReference type="ARBA" id="ARBA00023054"/>
    </source>
</evidence>
<feature type="region of interest" description="Disordered" evidence="6">
    <location>
        <begin position="1"/>
        <end position="137"/>
    </location>
</feature>
<dbReference type="GO" id="GO:0003743">
    <property type="term" value="F:translation initiation factor activity"/>
    <property type="evidence" value="ECO:0007669"/>
    <property type="project" value="UniProtKB-UniRule"/>
</dbReference>
<dbReference type="HAMAP" id="MF_03009">
    <property type="entry name" value="eIF3j"/>
    <property type="match status" value="1"/>
</dbReference>
<evidence type="ECO:0000256" key="2">
    <source>
        <dbReference type="ARBA" id="ARBA00022540"/>
    </source>
</evidence>
<keyword evidence="2 5" id="KW-0396">Initiation factor</keyword>
<dbReference type="OrthoDB" id="20381at2759"/>
<keyword evidence="1 5" id="KW-0963">Cytoplasm</keyword>
<dbReference type="AlphaFoldDB" id="A0A194VXD8"/>
<dbReference type="GO" id="GO:0001732">
    <property type="term" value="P:formation of cytoplasmic translation initiation complex"/>
    <property type="evidence" value="ECO:0007669"/>
    <property type="project" value="UniProtKB-UniRule"/>
</dbReference>
<dbReference type="GO" id="GO:0005852">
    <property type="term" value="C:eukaryotic translation initiation factor 3 complex"/>
    <property type="evidence" value="ECO:0007669"/>
    <property type="project" value="UniProtKB-UniRule"/>
</dbReference>
<gene>
    <name evidence="5" type="primary">HCR1</name>
    <name evidence="7" type="ORF">VM1G_03723</name>
</gene>
<protein>
    <recommendedName>
        <fullName evidence="5">Eukaryotic translation initiation factor 3 subunit J</fullName>
        <shortName evidence="5">eIF3j</shortName>
    </recommendedName>
    <alternativeName>
        <fullName evidence="5">Eukaryotic translation initiation factor 3 30 kDa subunit homolog</fullName>
        <shortName evidence="5">eIF-3 30 kDa subunit homolog</shortName>
    </alternativeName>
</protein>
<dbReference type="InterPro" id="IPR013906">
    <property type="entry name" value="eIF3j"/>
</dbReference>
<evidence type="ECO:0000256" key="5">
    <source>
        <dbReference type="HAMAP-Rule" id="MF_03009"/>
    </source>
</evidence>
<dbReference type="PANTHER" id="PTHR21681">
    <property type="entry name" value="EUKARYOTIC TRANSLATION INITIATION FACTOR 3 SUBUNIT J"/>
    <property type="match status" value="1"/>
</dbReference>
<feature type="compositionally biased region" description="Acidic residues" evidence="6">
    <location>
        <begin position="1"/>
        <end position="11"/>
    </location>
</feature>
<keyword evidence="8" id="KW-1185">Reference proteome</keyword>
<feature type="compositionally biased region" description="Basic and acidic residues" evidence="6">
    <location>
        <begin position="99"/>
        <end position="113"/>
    </location>
</feature>
<comment type="subcellular location">
    <subcellularLocation>
        <location evidence="5">Cytoplasm</location>
    </subcellularLocation>
</comment>
<dbReference type="PANTHER" id="PTHR21681:SF0">
    <property type="entry name" value="EUKARYOTIC TRANSLATION INITIATION FACTOR 3 SUBUNIT J"/>
    <property type="match status" value="1"/>
</dbReference>
<dbReference type="Pfam" id="PF08597">
    <property type="entry name" value="eIF3_subunit"/>
    <property type="match status" value="1"/>
</dbReference>
<feature type="compositionally biased region" description="Basic and acidic residues" evidence="6">
    <location>
        <begin position="71"/>
        <end position="91"/>
    </location>
</feature>
<comment type="subunit">
    <text evidence="5">Component of the eukaryotic translation initiation factor 3 (eIF-3) complex.</text>
</comment>
<reference evidence="7" key="1">
    <citation type="submission" date="2014-12" db="EMBL/GenBank/DDBJ databases">
        <title>Genome Sequence of Valsa Canker Pathogens Uncovers a Specific Adaption of Colonization on Woody Bark.</title>
        <authorList>
            <person name="Yin Z."/>
            <person name="Liu H."/>
            <person name="Gao X."/>
            <person name="Li Z."/>
            <person name="Song N."/>
            <person name="Ke X."/>
            <person name="Dai Q."/>
            <person name="Wu Y."/>
            <person name="Sun Y."/>
            <person name="Xu J.-R."/>
            <person name="Kang Z.K."/>
            <person name="Wang L."/>
            <person name="Huang L."/>
        </authorList>
    </citation>
    <scope>NUCLEOTIDE SEQUENCE [LARGE SCALE GENOMIC DNA]</scope>
    <source>
        <strain evidence="7">03-8</strain>
    </source>
</reference>
<evidence type="ECO:0000256" key="6">
    <source>
        <dbReference type="SAM" id="MobiDB-lite"/>
    </source>
</evidence>
<proteinExistence type="inferred from homology"/>
<comment type="function">
    <text evidence="5">Component of the eukaryotic translation initiation factor 3 (eIF-3) complex, which is involved in protein synthesis of a specialized repertoire of mRNAs and, together with other initiation factors, stimulates binding of mRNA and methionyl-tRNAi to the 40S ribosome. The eIF-3 complex specifically targets and initiates translation of a subset of mRNAs involved in cell proliferation.</text>
</comment>
<keyword evidence="4" id="KW-0175">Coiled coil</keyword>
<organism evidence="7 8">
    <name type="scientific">Cytospora mali</name>
    <name type="common">Apple Valsa canker fungus</name>
    <name type="synonym">Valsa mali</name>
    <dbReference type="NCBI Taxonomy" id="578113"/>
    <lineage>
        <taxon>Eukaryota</taxon>
        <taxon>Fungi</taxon>
        <taxon>Dikarya</taxon>
        <taxon>Ascomycota</taxon>
        <taxon>Pezizomycotina</taxon>
        <taxon>Sordariomycetes</taxon>
        <taxon>Sordariomycetidae</taxon>
        <taxon>Diaporthales</taxon>
        <taxon>Cytosporaceae</taxon>
        <taxon>Cytospora</taxon>
    </lineage>
</organism>
<name>A0A194VXD8_CYTMA</name>
<feature type="compositionally biased region" description="Basic and acidic residues" evidence="6">
    <location>
        <begin position="244"/>
        <end position="256"/>
    </location>
</feature>
<dbReference type="FunFam" id="1.10.246.60:FF:000003">
    <property type="entry name" value="Eukaryotic translation initiation factor 3 subunit J"/>
    <property type="match status" value="1"/>
</dbReference>
<dbReference type="Gene3D" id="1.10.246.60">
    <property type="entry name" value="Eukaryotic translation initiation factor 3 like domains"/>
    <property type="match status" value="1"/>
</dbReference>
<keyword evidence="3 5" id="KW-0648">Protein biosynthesis</keyword>